<dbReference type="CDD" id="cd13611">
    <property type="entry name" value="PBP2_YehZ"/>
    <property type="match status" value="1"/>
</dbReference>
<dbReference type="GO" id="GO:0022857">
    <property type="term" value="F:transmembrane transporter activity"/>
    <property type="evidence" value="ECO:0007669"/>
    <property type="project" value="InterPro"/>
</dbReference>
<gene>
    <name evidence="3" type="ORF">D6T63_01410</name>
</gene>
<dbReference type="OrthoDB" id="9781705at2"/>
<dbReference type="Gene3D" id="3.40.190.10">
    <property type="entry name" value="Periplasmic binding protein-like II"/>
    <property type="match status" value="1"/>
</dbReference>
<dbReference type="GO" id="GO:0043190">
    <property type="term" value="C:ATP-binding cassette (ABC) transporter complex"/>
    <property type="evidence" value="ECO:0007669"/>
    <property type="project" value="InterPro"/>
</dbReference>
<keyword evidence="4" id="KW-1185">Reference proteome</keyword>
<evidence type="ECO:0000256" key="1">
    <source>
        <dbReference type="SAM" id="Phobius"/>
    </source>
</evidence>
<dbReference type="EMBL" id="QZVT01000001">
    <property type="protein sequence ID" value="RJT83143.1"/>
    <property type="molecule type" value="Genomic_DNA"/>
</dbReference>
<dbReference type="Gene3D" id="3.40.190.120">
    <property type="entry name" value="Osmoprotection protein (prox), domain 2"/>
    <property type="match status" value="1"/>
</dbReference>
<dbReference type="Proteomes" id="UP000272560">
    <property type="component" value="Unassembled WGS sequence"/>
</dbReference>
<dbReference type="Pfam" id="PF04069">
    <property type="entry name" value="OpuAC"/>
    <property type="match status" value="1"/>
</dbReference>
<keyword evidence="1" id="KW-1133">Transmembrane helix</keyword>
<keyword evidence="1" id="KW-0472">Membrane</keyword>
<organism evidence="3 4">
    <name type="scientific">Arthrobacter cheniae</name>
    <dbReference type="NCBI Taxonomy" id="1258888"/>
    <lineage>
        <taxon>Bacteria</taxon>
        <taxon>Bacillati</taxon>
        <taxon>Actinomycetota</taxon>
        <taxon>Actinomycetes</taxon>
        <taxon>Micrococcales</taxon>
        <taxon>Micrococcaceae</taxon>
        <taxon>Arthrobacter</taxon>
    </lineage>
</organism>
<evidence type="ECO:0000259" key="2">
    <source>
        <dbReference type="Pfam" id="PF04069"/>
    </source>
</evidence>
<evidence type="ECO:0000313" key="3">
    <source>
        <dbReference type="EMBL" id="RJT83143.1"/>
    </source>
</evidence>
<protein>
    <submittedName>
        <fullName evidence="3">Glycine betaine ABC transporter substrate-binding protein</fullName>
    </submittedName>
</protein>
<dbReference type="InterPro" id="IPR007210">
    <property type="entry name" value="ABC_Gly_betaine_transp_sub-bd"/>
</dbReference>
<sequence>MSTTTTRYSRWSSAARRGRVRYVAATLGVAVGGVVLTGCGLQPATSYVPDAGAGSIEPIEGVDGAPLTVTSKNFTEQLILGKISVLAAQAAGFDVTDLTNAPGSQPVRDLVLTGEADFTWEYTGTAWLAFLGEEAGIADQEEQWTAVRDADLANGLVWGAPAPLNNTYAMAVRTEAIEELGGITTMSGLAELPPEERTFCVEAEFNSRADGVTPMLAHYGLERGVATGVPDENIGIYDTGAVYTATDNGACNFGEVFATDGRIDALDLTLLEDDLNFFPAYNAAPVFYEETLERYPELEDVFARIAPTLTDEALRSMNLRVDVDGEEPADVAFEFMIDNGFITEP</sequence>
<dbReference type="SUPFAM" id="SSF53850">
    <property type="entry name" value="Periplasmic binding protein-like II"/>
    <property type="match status" value="1"/>
</dbReference>
<feature type="transmembrane region" description="Helical" evidence="1">
    <location>
        <begin position="20"/>
        <end position="38"/>
    </location>
</feature>
<dbReference type="RefSeq" id="WP_120147234.1">
    <property type="nucleotide sequence ID" value="NZ_QZVT01000001.1"/>
</dbReference>
<accession>A0A3A5MFM6</accession>
<comment type="caution">
    <text evidence="3">The sequence shown here is derived from an EMBL/GenBank/DDBJ whole genome shotgun (WGS) entry which is preliminary data.</text>
</comment>
<feature type="domain" description="ABC-type glycine betaine transport system substrate-binding" evidence="2">
    <location>
        <begin position="66"/>
        <end position="336"/>
    </location>
</feature>
<proteinExistence type="predicted"/>
<dbReference type="AlphaFoldDB" id="A0A3A5MFM6"/>
<name>A0A3A5MFM6_9MICC</name>
<reference evidence="3 4" key="1">
    <citation type="submission" date="2018-09" db="EMBL/GenBank/DDBJ databases">
        <title>Novel species of Arthrobacter.</title>
        <authorList>
            <person name="Liu Q."/>
            <person name="Xin Y.-H."/>
        </authorList>
    </citation>
    <scope>NUCLEOTIDE SEQUENCE [LARGE SCALE GENOMIC DNA]</scope>
    <source>
        <strain evidence="3 4">Hz2</strain>
    </source>
</reference>
<keyword evidence="1" id="KW-0812">Transmembrane</keyword>
<evidence type="ECO:0000313" key="4">
    <source>
        <dbReference type="Proteomes" id="UP000272560"/>
    </source>
</evidence>